<dbReference type="SUPFAM" id="SSF53254">
    <property type="entry name" value="Phosphoglycerate mutase-like"/>
    <property type="match status" value="1"/>
</dbReference>
<evidence type="ECO:0000313" key="3">
    <source>
        <dbReference type="Proteomes" id="UP000053573"/>
    </source>
</evidence>
<feature type="region of interest" description="Disordered" evidence="1">
    <location>
        <begin position="255"/>
        <end position="277"/>
    </location>
</feature>
<feature type="compositionally biased region" description="Polar residues" evidence="1">
    <location>
        <begin position="149"/>
        <end position="160"/>
    </location>
</feature>
<feature type="compositionally biased region" description="Polar residues" evidence="1">
    <location>
        <begin position="539"/>
        <end position="553"/>
    </location>
</feature>
<feature type="compositionally biased region" description="Polar residues" evidence="1">
    <location>
        <begin position="621"/>
        <end position="635"/>
    </location>
</feature>
<dbReference type="CDD" id="cd07040">
    <property type="entry name" value="HP"/>
    <property type="match status" value="1"/>
</dbReference>
<dbReference type="Gene3D" id="3.40.50.1240">
    <property type="entry name" value="Phosphoglycerate mutase-like"/>
    <property type="match status" value="2"/>
</dbReference>
<dbReference type="PANTHER" id="PTHR16469:SF27">
    <property type="entry name" value="UBIQUITIN-ASSOCIATED AND SH3 DOMAIN-CONTAINING BA-RELATED"/>
    <property type="match status" value="1"/>
</dbReference>
<accession>A0A0H1BL79</accession>
<dbReference type="AlphaFoldDB" id="A0A0H1BL79"/>
<comment type="caution">
    <text evidence="2">The sequence shown here is derived from an EMBL/GenBank/DDBJ whole genome shotgun (WGS) entry which is preliminary data.</text>
</comment>
<feature type="compositionally biased region" description="Low complexity" evidence="1">
    <location>
        <begin position="512"/>
        <end position="530"/>
    </location>
</feature>
<sequence>MGKPPAVIIIARHGARLDAVDKQWHLTSPTPYDPPLTYGGWNQARALGIRIGNLLRAREDPVTPQSSHPYGNTSVEDKAAAVGVNNGEVNQSNTPRQARKWKIIIHTSPFLRCVQTAIGVSAGMRLSKNSPLNRSQSSPYKHHRLHSGSPATRGSDSSPLSAIPEPSISPSLSRLTIEPTEAPDPKYKLRLDAFLGEWLSPDYFEQISPPPGSVMMIAGAKAELLRRGEPIEAGLEAGGKSMFGHFPGGWTNPFTGGAAEHHEDETGDGNGKGGGAIKQTAPKAYALAHRNRSGSFDTGANGGIKPTGVGISKIQTDLPAGYSGYVPPVPTYSISPSDPIPAGYVSHARDACVDVDYQWDSMREPQNWGNGGEYGEEWSAMHDRFRKGLQRMIDWYRSDGPGITNISDATRKEGGGEEQEDATETVLILISHGAGCNALIGALTGQPVLLDVGMTSLTMAVRKPEAAEPPDQGTTAAVATSYGKEGSRLKELADEYEMKFVSSTEHLRAGTSSPRSSSPLDSSPRVLPSPISSYRHRFGSTSGSISSQENFTIGDSVIRKPSNSRGSGPPYSRGASARKPSSPGLWGSVSTTTTSADAAESADDIVPNFEDPKPSAGDNASDGTTNQRPSRSLSQHGLWGSVSLSEREPLSKRRWTMSERNT</sequence>
<feature type="compositionally biased region" description="Low complexity" evidence="1">
    <location>
        <begin position="588"/>
        <end position="599"/>
    </location>
</feature>
<dbReference type="InterPro" id="IPR051710">
    <property type="entry name" value="Phosphatase_SH3-domain"/>
</dbReference>
<feature type="region of interest" description="Disordered" evidence="1">
    <location>
        <begin position="505"/>
        <end position="662"/>
    </location>
</feature>
<protein>
    <recommendedName>
        <fullName evidence="4">Phosphoglycerate mutase</fullName>
    </recommendedName>
</protein>
<dbReference type="OrthoDB" id="3898179at2759"/>
<dbReference type="PANTHER" id="PTHR16469">
    <property type="entry name" value="UBIQUITIN-ASSOCIATED AND SH3 DOMAIN-CONTAINING BA-RELATED"/>
    <property type="match status" value="1"/>
</dbReference>
<organism evidence="2 3">
    <name type="scientific">Blastomyces silverae</name>
    <dbReference type="NCBI Taxonomy" id="2060906"/>
    <lineage>
        <taxon>Eukaryota</taxon>
        <taxon>Fungi</taxon>
        <taxon>Dikarya</taxon>
        <taxon>Ascomycota</taxon>
        <taxon>Pezizomycotina</taxon>
        <taxon>Eurotiomycetes</taxon>
        <taxon>Eurotiomycetidae</taxon>
        <taxon>Onygenales</taxon>
        <taxon>Ajellomycetaceae</taxon>
        <taxon>Blastomyces</taxon>
    </lineage>
</organism>
<evidence type="ECO:0008006" key="4">
    <source>
        <dbReference type="Google" id="ProtNLM"/>
    </source>
</evidence>
<proteinExistence type="predicted"/>
<dbReference type="STRING" id="2060906.A0A0H1BL79"/>
<gene>
    <name evidence="2" type="ORF">EMPG_12795</name>
</gene>
<dbReference type="SMART" id="SM00855">
    <property type="entry name" value="PGAM"/>
    <property type="match status" value="1"/>
</dbReference>
<dbReference type="Proteomes" id="UP000053573">
    <property type="component" value="Unassembled WGS sequence"/>
</dbReference>
<dbReference type="InterPro" id="IPR013078">
    <property type="entry name" value="His_Pase_superF_clade-1"/>
</dbReference>
<name>A0A0H1BL79_9EURO</name>
<feature type="compositionally biased region" description="Polar residues" evidence="1">
    <location>
        <begin position="127"/>
        <end position="139"/>
    </location>
</feature>
<dbReference type="InterPro" id="IPR029033">
    <property type="entry name" value="His_PPase_superfam"/>
</dbReference>
<evidence type="ECO:0000256" key="1">
    <source>
        <dbReference type="SAM" id="MobiDB-lite"/>
    </source>
</evidence>
<reference evidence="3" key="1">
    <citation type="journal article" date="2015" name="PLoS Genet.">
        <title>The dynamic genome and transcriptome of the human fungal pathogen Blastomyces and close relative Emmonsia.</title>
        <authorList>
            <person name="Munoz J.F."/>
            <person name="Gauthier G.M."/>
            <person name="Desjardins C.A."/>
            <person name="Gallo J.E."/>
            <person name="Holder J."/>
            <person name="Sullivan T.D."/>
            <person name="Marty A.J."/>
            <person name="Carmen J.C."/>
            <person name="Chen Z."/>
            <person name="Ding L."/>
            <person name="Gujja S."/>
            <person name="Magrini V."/>
            <person name="Misas E."/>
            <person name="Mitreva M."/>
            <person name="Priest M."/>
            <person name="Saif S."/>
            <person name="Whiston E.A."/>
            <person name="Young S."/>
            <person name="Zeng Q."/>
            <person name="Goldman W.E."/>
            <person name="Mardis E.R."/>
            <person name="Taylor J.W."/>
            <person name="McEwen J.G."/>
            <person name="Clay O.K."/>
            <person name="Klein B.S."/>
            <person name="Cuomo C.A."/>
        </authorList>
    </citation>
    <scope>NUCLEOTIDE SEQUENCE [LARGE SCALE GENOMIC DNA]</scope>
    <source>
        <strain evidence="3">UAMH 139</strain>
    </source>
</reference>
<feature type="region of interest" description="Disordered" evidence="1">
    <location>
        <begin position="127"/>
        <end position="179"/>
    </location>
</feature>
<keyword evidence="3" id="KW-1185">Reference proteome</keyword>
<evidence type="ECO:0000313" key="2">
    <source>
        <dbReference type="EMBL" id="KLJ12080.1"/>
    </source>
</evidence>
<dbReference type="EMBL" id="LDEV01001174">
    <property type="protein sequence ID" value="KLJ12080.1"/>
    <property type="molecule type" value="Genomic_DNA"/>
</dbReference>